<comment type="caution">
    <text evidence="1">The sequence shown here is derived from an EMBL/GenBank/DDBJ whole genome shotgun (WGS) entry which is preliminary data.</text>
</comment>
<gene>
    <name evidence="1" type="ORF">SLEP1_g56350</name>
</gene>
<evidence type="ECO:0000313" key="2">
    <source>
        <dbReference type="Proteomes" id="UP001054252"/>
    </source>
</evidence>
<proteinExistence type="predicted"/>
<name>A0AAV5MJC5_9ROSI</name>
<organism evidence="1 2">
    <name type="scientific">Rubroshorea leprosula</name>
    <dbReference type="NCBI Taxonomy" id="152421"/>
    <lineage>
        <taxon>Eukaryota</taxon>
        <taxon>Viridiplantae</taxon>
        <taxon>Streptophyta</taxon>
        <taxon>Embryophyta</taxon>
        <taxon>Tracheophyta</taxon>
        <taxon>Spermatophyta</taxon>
        <taxon>Magnoliopsida</taxon>
        <taxon>eudicotyledons</taxon>
        <taxon>Gunneridae</taxon>
        <taxon>Pentapetalae</taxon>
        <taxon>rosids</taxon>
        <taxon>malvids</taxon>
        <taxon>Malvales</taxon>
        <taxon>Dipterocarpaceae</taxon>
        <taxon>Rubroshorea</taxon>
    </lineage>
</organism>
<sequence>MNNLYSTTVYISPEINYSGLWLFGRSALGSNEPRRWVPTNPGVGSNEPRRGFDVTQCFLWVLLFDDDEELKM</sequence>
<accession>A0AAV5MJC5</accession>
<keyword evidence="2" id="KW-1185">Reference proteome</keyword>
<dbReference type="EMBL" id="BPVZ01000307">
    <property type="protein sequence ID" value="GKV49609.1"/>
    <property type="molecule type" value="Genomic_DNA"/>
</dbReference>
<evidence type="ECO:0000313" key="1">
    <source>
        <dbReference type="EMBL" id="GKV49609.1"/>
    </source>
</evidence>
<dbReference type="Proteomes" id="UP001054252">
    <property type="component" value="Unassembled WGS sequence"/>
</dbReference>
<protein>
    <submittedName>
        <fullName evidence="1">Uncharacterized protein</fullName>
    </submittedName>
</protein>
<dbReference type="AlphaFoldDB" id="A0AAV5MJC5"/>
<reference evidence="1 2" key="1">
    <citation type="journal article" date="2021" name="Commun. Biol.">
        <title>The genome of Shorea leprosula (Dipterocarpaceae) highlights the ecological relevance of drought in aseasonal tropical rainforests.</title>
        <authorList>
            <person name="Ng K.K.S."/>
            <person name="Kobayashi M.J."/>
            <person name="Fawcett J.A."/>
            <person name="Hatakeyama M."/>
            <person name="Paape T."/>
            <person name="Ng C.H."/>
            <person name="Ang C.C."/>
            <person name="Tnah L.H."/>
            <person name="Lee C.T."/>
            <person name="Nishiyama T."/>
            <person name="Sese J."/>
            <person name="O'Brien M.J."/>
            <person name="Copetti D."/>
            <person name="Mohd Noor M.I."/>
            <person name="Ong R.C."/>
            <person name="Putra M."/>
            <person name="Sireger I.Z."/>
            <person name="Indrioko S."/>
            <person name="Kosugi Y."/>
            <person name="Izuno A."/>
            <person name="Isagi Y."/>
            <person name="Lee S.L."/>
            <person name="Shimizu K.K."/>
        </authorList>
    </citation>
    <scope>NUCLEOTIDE SEQUENCE [LARGE SCALE GENOMIC DNA]</scope>
    <source>
        <strain evidence="1">214</strain>
    </source>
</reference>